<dbReference type="InterPro" id="IPR036259">
    <property type="entry name" value="MFS_trans_sf"/>
</dbReference>
<dbReference type="GeneID" id="10499389"/>
<feature type="transmembrane region" description="Helical" evidence="7">
    <location>
        <begin position="412"/>
        <end position="431"/>
    </location>
</feature>
<keyword evidence="2" id="KW-1003">Cell membrane</keyword>
<evidence type="ECO:0000256" key="4">
    <source>
        <dbReference type="ARBA" id="ARBA00022989"/>
    </source>
</evidence>
<dbReference type="SUPFAM" id="SSF103473">
    <property type="entry name" value="MFS general substrate transporter"/>
    <property type="match status" value="1"/>
</dbReference>
<dbReference type="OMA" id="NSAWSQI"/>
<feature type="transmembrane region" description="Helical" evidence="7">
    <location>
        <begin position="522"/>
        <end position="542"/>
    </location>
</feature>
<evidence type="ECO:0000313" key="9">
    <source>
        <dbReference type="Proteomes" id="UP000001064"/>
    </source>
</evidence>
<dbReference type="PANTHER" id="PTHR23513:SF6">
    <property type="entry name" value="MAJOR FACILITATOR SUPERFAMILY ASSOCIATED DOMAIN-CONTAINING PROTEIN"/>
    <property type="match status" value="1"/>
</dbReference>
<feature type="transmembrane region" description="Helical" evidence="7">
    <location>
        <begin position="84"/>
        <end position="105"/>
    </location>
</feature>
<dbReference type="AlphaFoldDB" id="F0ZEI5"/>
<dbReference type="InParanoid" id="F0ZEI5"/>
<feature type="transmembrane region" description="Helical" evidence="7">
    <location>
        <begin position="182"/>
        <end position="200"/>
    </location>
</feature>
<evidence type="ECO:0000256" key="2">
    <source>
        <dbReference type="ARBA" id="ARBA00022475"/>
    </source>
</evidence>
<dbReference type="OrthoDB" id="5344169at2759"/>
<protein>
    <recommendedName>
        <fullName evidence="10">Major facilitator superfamily associated domain-containing protein</fullName>
    </recommendedName>
</protein>
<comment type="subcellular location">
    <subcellularLocation>
        <location evidence="1">Cell membrane</location>
        <topology evidence="1">Multi-pass membrane protein</topology>
    </subcellularLocation>
</comment>
<evidence type="ECO:0000256" key="7">
    <source>
        <dbReference type="SAM" id="Phobius"/>
    </source>
</evidence>
<feature type="transmembrane region" description="Helical" evidence="7">
    <location>
        <begin position="387"/>
        <end position="406"/>
    </location>
</feature>
<reference evidence="9" key="1">
    <citation type="journal article" date="2011" name="Genome Biol.">
        <title>Comparative genomics of the social amoebae Dictyostelium discoideum and Dictyostelium purpureum.</title>
        <authorList>
            <consortium name="US DOE Joint Genome Institute (JGI-PGF)"/>
            <person name="Sucgang R."/>
            <person name="Kuo A."/>
            <person name="Tian X."/>
            <person name="Salerno W."/>
            <person name="Parikh A."/>
            <person name="Feasley C.L."/>
            <person name="Dalin E."/>
            <person name="Tu H."/>
            <person name="Huang E."/>
            <person name="Barry K."/>
            <person name="Lindquist E."/>
            <person name="Shapiro H."/>
            <person name="Bruce D."/>
            <person name="Schmutz J."/>
            <person name="Salamov A."/>
            <person name="Fey P."/>
            <person name="Gaudet P."/>
            <person name="Anjard C."/>
            <person name="Babu M.M."/>
            <person name="Basu S."/>
            <person name="Bushmanova Y."/>
            <person name="van der Wel H."/>
            <person name="Katoh-Kurasawa M."/>
            <person name="Dinh C."/>
            <person name="Coutinho P.M."/>
            <person name="Saito T."/>
            <person name="Elias M."/>
            <person name="Schaap P."/>
            <person name="Kay R.R."/>
            <person name="Henrissat B."/>
            <person name="Eichinger L."/>
            <person name="Rivero F."/>
            <person name="Putnam N.H."/>
            <person name="West C.M."/>
            <person name="Loomis W.F."/>
            <person name="Chisholm R.L."/>
            <person name="Shaulsky G."/>
            <person name="Strassmann J.E."/>
            <person name="Queller D.C."/>
            <person name="Kuspa A."/>
            <person name="Grigoriev I.V."/>
        </authorList>
    </citation>
    <scope>NUCLEOTIDE SEQUENCE [LARGE SCALE GENOMIC DNA]</scope>
    <source>
        <strain evidence="9">QSDP1</strain>
    </source>
</reference>
<evidence type="ECO:0000256" key="6">
    <source>
        <dbReference type="SAM" id="MobiDB-lite"/>
    </source>
</evidence>
<dbReference type="GO" id="GO:0005886">
    <property type="term" value="C:plasma membrane"/>
    <property type="evidence" value="ECO:0000318"/>
    <property type="project" value="GO_Central"/>
</dbReference>
<feature type="region of interest" description="Disordered" evidence="6">
    <location>
        <begin position="461"/>
        <end position="485"/>
    </location>
</feature>
<proteinExistence type="predicted"/>
<keyword evidence="9" id="KW-1185">Reference proteome</keyword>
<feature type="transmembrane region" description="Helical" evidence="7">
    <location>
        <begin position="221"/>
        <end position="242"/>
    </location>
</feature>
<gene>
    <name evidence="8" type="ORF">DICPUDRAFT_149728</name>
</gene>
<accession>F0ZEI5</accession>
<name>F0ZEI5_DICPU</name>
<feature type="transmembrane region" description="Helical" evidence="7">
    <location>
        <begin position="248"/>
        <end position="268"/>
    </location>
</feature>
<dbReference type="Gene3D" id="1.20.1250.20">
    <property type="entry name" value="MFS general substrate transporter like domains"/>
    <property type="match status" value="1"/>
</dbReference>
<feature type="compositionally biased region" description="Basic and acidic residues" evidence="6">
    <location>
        <begin position="36"/>
        <end position="60"/>
    </location>
</feature>
<dbReference type="RefSeq" id="XP_003285840.1">
    <property type="nucleotide sequence ID" value="XM_003285792.1"/>
</dbReference>
<feature type="transmembrane region" description="Helical" evidence="7">
    <location>
        <begin position="144"/>
        <end position="162"/>
    </location>
</feature>
<evidence type="ECO:0000256" key="5">
    <source>
        <dbReference type="ARBA" id="ARBA00023136"/>
    </source>
</evidence>
<dbReference type="eggNOG" id="ENOG502QQNT">
    <property type="taxonomic scope" value="Eukaryota"/>
</dbReference>
<keyword evidence="5 7" id="KW-0472">Membrane</keyword>
<evidence type="ECO:0000256" key="1">
    <source>
        <dbReference type="ARBA" id="ARBA00004651"/>
    </source>
</evidence>
<dbReference type="PANTHER" id="PTHR23513">
    <property type="entry name" value="INTEGRAL MEMBRANE EFFLUX PROTEIN-RELATED"/>
    <property type="match status" value="1"/>
</dbReference>
<dbReference type="VEuPathDB" id="AmoebaDB:DICPUDRAFT_149728"/>
<sequence>MDQVELNNIDHVQDSPPLSVSNSPDQNHQPLTKEISIVDKKENDLEMAKENKDEEEKPSKYSKWDPKFYLLEHRDELKIIVASMFYKFAFETFSSSLSLVVLTRFEHDNGVTFLAVMNIIYFLSQSIGSILVSPFVRNFRASRVTSVVMFLMAILITVFIIIGASTGTKTDVDHLGSWNRYLVIPLYLLMGIFVGMIEVSRKLTPRQILGGDNKKLSKLNGLIHLFYEVSGTGGAFLSTPLIDHLGPIFSLSHQPVFYLLGATFFFFVSQPFPPATIKTAKDPEAETDGKALHIVKTVGREIYLYFHSLYVGARYILSVKYWWIITTYVLPQVLHRLLENLLFPTFAKKVLKQGSLSGILTGGSNFGEAIGSILVVKFGNKLKNPLWWVRVDGLFHALVWVLVYPPKLSNPTAVACSFIPIFAVVSSFWAAGDISLLSFIQSEFPLNTQANDNIYQKEINDTDSEKSDISESNVTPNSKNSKDLSLENSIDDLGKELDDKKQSVDEVKDITDEEDAPSGSPLASVIGFLFGTYAIIISLLSFGLGRGMDSADANGNIQDGFFWIAGVGFSVCGGLVIISSFFARNKDLRKK</sequence>
<evidence type="ECO:0008006" key="10">
    <source>
        <dbReference type="Google" id="ProtNLM"/>
    </source>
</evidence>
<dbReference type="EMBL" id="GL870994">
    <property type="protein sequence ID" value="EGC37652.1"/>
    <property type="molecule type" value="Genomic_DNA"/>
</dbReference>
<feature type="transmembrane region" description="Helical" evidence="7">
    <location>
        <begin position="111"/>
        <end position="132"/>
    </location>
</feature>
<feature type="region of interest" description="Disordered" evidence="6">
    <location>
        <begin position="1"/>
        <end position="60"/>
    </location>
</feature>
<organism evidence="8 9">
    <name type="scientific">Dictyostelium purpureum</name>
    <name type="common">Slime mold</name>
    <dbReference type="NCBI Taxonomy" id="5786"/>
    <lineage>
        <taxon>Eukaryota</taxon>
        <taxon>Amoebozoa</taxon>
        <taxon>Evosea</taxon>
        <taxon>Eumycetozoa</taxon>
        <taxon>Dictyostelia</taxon>
        <taxon>Dictyosteliales</taxon>
        <taxon>Dictyosteliaceae</taxon>
        <taxon>Dictyostelium</taxon>
    </lineage>
</organism>
<evidence type="ECO:0000256" key="3">
    <source>
        <dbReference type="ARBA" id="ARBA00022692"/>
    </source>
</evidence>
<feature type="compositionally biased region" description="Polar residues" evidence="6">
    <location>
        <begin position="16"/>
        <end position="30"/>
    </location>
</feature>
<feature type="compositionally biased region" description="Polar residues" evidence="6">
    <location>
        <begin position="470"/>
        <end position="479"/>
    </location>
</feature>
<keyword evidence="4 7" id="KW-1133">Transmembrane helix</keyword>
<evidence type="ECO:0000313" key="8">
    <source>
        <dbReference type="EMBL" id="EGC37652.1"/>
    </source>
</evidence>
<keyword evidence="3 7" id="KW-0812">Transmembrane</keyword>
<dbReference type="Proteomes" id="UP000001064">
    <property type="component" value="Unassembled WGS sequence"/>
</dbReference>
<dbReference type="GO" id="GO:0015562">
    <property type="term" value="F:efflux transmembrane transporter activity"/>
    <property type="evidence" value="ECO:0000318"/>
    <property type="project" value="GO_Central"/>
</dbReference>
<feature type="transmembrane region" description="Helical" evidence="7">
    <location>
        <begin position="562"/>
        <end position="583"/>
    </location>
</feature>
<dbReference type="KEGG" id="dpp:DICPUDRAFT_149728"/>